<organism evidence="8 9">
    <name type="scientific">Candidatus Nomurabacteria bacterium GW2011_GWF2_43_24</name>
    <dbReference type="NCBI Taxonomy" id="1618778"/>
    <lineage>
        <taxon>Bacteria</taxon>
        <taxon>Candidatus Nomuraibacteriota</taxon>
    </lineage>
</organism>
<dbReference type="Pfam" id="PF00347">
    <property type="entry name" value="Ribosomal_L6"/>
    <property type="match status" value="2"/>
</dbReference>
<dbReference type="GO" id="GO:0019843">
    <property type="term" value="F:rRNA binding"/>
    <property type="evidence" value="ECO:0007669"/>
    <property type="project" value="UniProtKB-UniRule"/>
</dbReference>
<dbReference type="NCBIfam" id="TIGR03654">
    <property type="entry name" value="L6_bact"/>
    <property type="match status" value="1"/>
</dbReference>
<keyword evidence="6" id="KW-0699">rRNA-binding</keyword>
<dbReference type="InterPro" id="IPR036789">
    <property type="entry name" value="Ribosomal_uL6-like_a/b-dom_sf"/>
</dbReference>
<name>A0A0G1HL09_9BACT</name>
<dbReference type="GO" id="GO:0003735">
    <property type="term" value="F:structural constituent of ribosome"/>
    <property type="evidence" value="ECO:0007669"/>
    <property type="project" value="UniProtKB-UniRule"/>
</dbReference>
<dbReference type="InterPro" id="IPR020040">
    <property type="entry name" value="Ribosomal_uL6_a/b-dom"/>
</dbReference>
<feature type="domain" description="Large ribosomal subunit protein uL6 alpha-beta" evidence="7">
    <location>
        <begin position="113"/>
        <end position="176"/>
    </location>
</feature>
<proteinExistence type="inferred from homology"/>
<evidence type="ECO:0000313" key="8">
    <source>
        <dbReference type="EMBL" id="KKT11564.1"/>
    </source>
</evidence>
<feature type="domain" description="Large ribosomal subunit protein uL6 alpha-beta" evidence="7">
    <location>
        <begin position="11"/>
        <end position="87"/>
    </location>
</feature>
<comment type="caution">
    <text evidence="8">The sequence shown here is derived from an EMBL/GenBank/DDBJ whole genome shotgun (WGS) entry which is preliminary data.</text>
</comment>
<evidence type="ECO:0000259" key="7">
    <source>
        <dbReference type="Pfam" id="PF00347"/>
    </source>
</evidence>
<evidence type="ECO:0000256" key="3">
    <source>
        <dbReference type="ARBA" id="ARBA00035454"/>
    </source>
</evidence>
<dbReference type="PIRSF" id="PIRSF002162">
    <property type="entry name" value="Ribosomal_L6"/>
    <property type="match status" value="1"/>
</dbReference>
<dbReference type="PROSITE" id="PS00525">
    <property type="entry name" value="RIBOSOMAL_L6_1"/>
    <property type="match status" value="1"/>
</dbReference>
<keyword evidence="6" id="KW-0694">RNA-binding</keyword>
<comment type="function">
    <text evidence="6">This protein binds to the 23S rRNA, and is important in its secondary structure. It is located near the subunit interface in the base of the L7/L12 stalk, and near the tRNA binding site of the peptidyltransferase center.</text>
</comment>
<evidence type="ECO:0000256" key="1">
    <source>
        <dbReference type="ARBA" id="ARBA00022980"/>
    </source>
</evidence>
<keyword evidence="2 5" id="KW-0687">Ribonucleoprotein</keyword>
<protein>
    <recommendedName>
        <fullName evidence="3 4">50S ribosomal protein L6</fullName>
    </recommendedName>
</protein>
<dbReference type="PRINTS" id="PR00059">
    <property type="entry name" value="RIBOSOMALL6"/>
</dbReference>
<reference evidence="8 9" key="1">
    <citation type="journal article" date="2015" name="Nature">
        <title>rRNA introns, odd ribosomes, and small enigmatic genomes across a large radiation of phyla.</title>
        <authorList>
            <person name="Brown C.T."/>
            <person name="Hug L.A."/>
            <person name="Thomas B.C."/>
            <person name="Sharon I."/>
            <person name="Castelle C.J."/>
            <person name="Singh A."/>
            <person name="Wilkins M.J."/>
            <person name="Williams K.H."/>
            <person name="Banfield J.F."/>
        </authorList>
    </citation>
    <scope>NUCLEOTIDE SEQUENCE [LARGE SCALE GENOMIC DNA]</scope>
</reference>
<accession>A0A0G1HL09</accession>
<gene>
    <name evidence="8" type="ORF">UV91_C0004G0033</name>
</gene>
<dbReference type="GO" id="GO:0002181">
    <property type="term" value="P:cytoplasmic translation"/>
    <property type="evidence" value="ECO:0007669"/>
    <property type="project" value="TreeGrafter"/>
</dbReference>
<dbReference type="Proteomes" id="UP000033907">
    <property type="component" value="Unassembled WGS sequence"/>
</dbReference>
<sequence length="190" mass="20650">MSRIGKQEILIPVGVKVAQANGVVTVTGPKGTLSKTFRDDITIAISDPAKDGAGKTVNLNIKRNDKFSQSLWGTYASHIKNMIKGVETPYQKKLILEGIGFKSEVKPTRAGESEELHFALGFSHPVIVSIPKGITATAVKNEITIVGIDKELVGSFTAAIRALKKSEPYKGKGMRYEDEVVRRKQGKKTV</sequence>
<evidence type="ECO:0000313" key="9">
    <source>
        <dbReference type="Proteomes" id="UP000033907"/>
    </source>
</evidence>
<dbReference type="InterPro" id="IPR002358">
    <property type="entry name" value="Ribosomal_uL6_CS"/>
</dbReference>
<dbReference type="PANTHER" id="PTHR11655">
    <property type="entry name" value="60S/50S RIBOSOMAL PROTEIN L6/L9"/>
    <property type="match status" value="1"/>
</dbReference>
<dbReference type="AlphaFoldDB" id="A0A0G1HL09"/>
<comment type="similarity">
    <text evidence="5">Belongs to the universal ribosomal protein uL6 family.</text>
</comment>
<dbReference type="InterPro" id="IPR000702">
    <property type="entry name" value="Ribosomal_uL6-like"/>
</dbReference>
<dbReference type="Gene3D" id="3.90.930.12">
    <property type="entry name" value="Ribosomal protein L6, alpha-beta domain"/>
    <property type="match status" value="2"/>
</dbReference>
<dbReference type="SUPFAM" id="SSF56053">
    <property type="entry name" value="Ribosomal protein L6"/>
    <property type="match status" value="2"/>
</dbReference>
<dbReference type="InterPro" id="IPR019906">
    <property type="entry name" value="Ribosomal_uL6_bac-type"/>
</dbReference>
<evidence type="ECO:0000256" key="4">
    <source>
        <dbReference type="NCBIfam" id="TIGR03654"/>
    </source>
</evidence>
<dbReference type="PATRIC" id="fig|1618778.3.peg.309"/>
<dbReference type="GO" id="GO:0022625">
    <property type="term" value="C:cytosolic large ribosomal subunit"/>
    <property type="evidence" value="ECO:0007669"/>
    <property type="project" value="UniProtKB-UniRule"/>
</dbReference>
<evidence type="ECO:0000256" key="6">
    <source>
        <dbReference type="RuleBase" id="RU003870"/>
    </source>
</evidence>
<dbReference type="EMBL" id="LCGH01000004">
    <property type="protein sequence ID" value="KKT11564.1"/>
    <property type="molecule type" value="Genomic_DNA"/>
</dbReference>
<dbReference type="PANTHER" id="PTHR11655:SF14">
    <property type="entry name" value="LARGE RIBOSOMAL SUBUNIT PROTEIN UL6M"/>
    <property type="match status" value="1"/>
</dbReference>
<keyword evidence="1 5" id="KW-0689">Ribosomal protein</keyword>
<evidence type="ECO:0000256" key="2">
    <source>
        <dbReference type="ARBA" id="ARBA00023274"/>
    </source>
</evidence>
<evidence type="ECO:0000256" key="5">
    <source>
        <dbReference type="RuleBase" id="RU003869"/>
    </source>
</evidence>